<evidence type="ECO:0000256" key="6">
    <source>
        <dbReference type="ARBA" id="ARBA00022801"/>
    </source>
</evidence>
<protein>
    <recommendedName>
        <fullName evidence="3">ubiquitinyl hydrolase 1</fullName>
        <ecNumber evidence="3">3.4.19.12</ecNumber>
    </recommendedName>
</protein>
<evidence type="ECO:0000256" key="8">
    <source>
        <dbReference type="PROSITE-ProRule" id="PRU01393"/>
    </source>
</evidence>
<comment type="caution">
    <text evidence="8">Lacks conserved residue(s) required for the propagation of feature annotation.</text>
</comment>
<evidence type="ECO:0000256" key="4">
    <source>
        <dbReference type="ARBA" id="ARBA00022670"/>
    </source>
</evidence>
<dbReference type="EMBL" id="MCGE01000032">
    <property type="protein sequence ID" value="ORZ08116.1"/>
    <property type="molecule type" value="Genomic_DNA"/>
</dbReference>
<dbReference type="PANTHER" id="PTHR10589:SF16">
    <property type="entry name" value="UBIQUITIN CARBOXYL-TERMINAL HYDROLASE ISOZYME L5"/>
    <property type="match status" value="1"/>
</dbReference>
<dbReference type="Proteomes" id="UP000193560">
    <property type="component" value="Unassembled WGS sequence"/>
</dbReference>
<dbReference type="PANTHER" id="PTHR10589">
    <property type="entry name" value="UBIQUITIN CARBOXYL-TERMINAL HYDROLASE"/>
    <property type="match status" value="1"/>
</dbReference>
<dbReference type="InterPro" id="IPR001578">
    <property type="entry name" value="Peptidase_C12_UCH"/>
</dbReference>
<evidence type="ECO:0000259" key="9">
    <source>
        <dbReference type="PROSITE" id="PS52048"/>
    </source>
</evidence>
<dbReference type="GO" id="GO:0004843">
    <property type="term" value="F:cysteine-type deubiquitinase activity"/>
    <property type="evidence" value="ECO:0007669"/>
    <property type="project" value="UniProtKB-EC"/>
</dbReference>
<proteinExistence type="inferred from homology"/>
<reference evidence="10 11" key="1">
    <citation type="submission" date="2016-07" db="EMBL/GenBank/DDBJ databases">
        <title>Pervasive Adenine N6-methylation of Active Genes in Fungi.</title>
        <authorList>
            <consortium name="DOE Joint Genome Institute"/>
            <person name="Mondo S.J."/>
            <person name="Dannebaum R.O."/>
            <person name="Kuo R.C."/>
            <person name="Labutti K."/>
            <person name="Haridas S."/>
            <person name="Kuo A."/>
            <person name="Salamov A."/>
            <person name="Ahrendt S.R."/>
            <person name="Lipzen A."/>
            <person name="Sullivan W."/>
            <person name="Andreopoulos W.B."/>
            <person name="Clum A."/>
            <person name="Lindquist E."/>
            <person name="Daum C."/>
            <person name="Ramamoorthy G.K."/>
            <person name="Gryganskyi A."/>
            <person name="Culley D."/>
            <person name="Magnuson J.K."/>
            <person name="James T.Y."/>
            <person name="O'Malley M.A."/>
            <person name="Stajich J.E."/>
            <person name="Spatafora J.W."/>
            <person name="Visel A."/>
            <person name="Grigoriev I.V."/>
        </authorList>
    </citation>
    <scope>NUCLEOTIDE SEQUENCE [LARGE SCALE GENOMIC DNA]</scope>
    <source>
        <strain evidence="10 11">NRRL 1336</strain>
    </source>
</reference>
<keyword evidence="6 10" id="KW-0378">Hydrolase</keyword>
<comment type="similarity">
    <text evidence="2 8">Belongs to the peptidase C12 family.</text>
</comment>
<evidence type="ECO:0000313" key="10">
    <source>
        <dbReference type="EMBL" id="ORZ08116.1"/>
    </source>
</evidence>
<dbReference type="SUPFAM" id="SSF54001">
    <property type="entry name" value="Cysteine proteinases"/>
    <property type="match status" value="1"/>
</dbReference>
<evidence type="ECO:0000256" key="2">
    <source>
        <dbReference type="ARBA" id="ARBA00009326"/>
    </source>
</evidence>
<dbReference type="OrthoDB" id="1924260at2759"/>
<name>A0A1X2I2V6_9FUNG</name>
<keyword evidence="4" id="KW-0645">Protease</keyword>
<dbReference type="STRING" id="90262.A0A1X2I2V6"/>
<evidence type="ECO:0000256" key="3">
    <source>
        <dbReference type="ARBA" id="ARBA00012759"/>
    </source>
</evidence>
<sequence>MTRETCPEWIHLDPSAGILSQLCLEMGVKDVQVDQVLSVDRLYDQKSVYGVIVFLHQNIPIVGNGGSSSSKKCADSSMKEESNDRIYFANQVVNNAYSMHALLSILLNCEKIDIGSTLMEYKIFTKDFPSMLKGLSLSNSQALRNSHNLVGRAWPEQSNQKPVYHYVSYLPFGGYLWELDGFKKAPLRLGQCTEKNWLEIAQSKLSQKIGRYQENDWSMYVVVENQRKVHQRNLATKLAFKTRIETQLNQDYPEWKTSTDVQHWEEEYQHAMMNDEHNRRGMEVSAHWTTIPSTAVELTPPILPRNLKDAIDLWLQVKDDILQLYTELGKEEEKQDAYQGDAIRRQHDYGPFVNAYLEAMQAQGILSRPEPKH</sequence>
<keyword evidence="11" id="KW-1185">Reference proteome</keyword>
<dbReference type="Pfam" id="PF01088">
    <property type="entry name" value="Peptidase_C12"/>
    <property type="match status" value="1"/>
</dbReference>
<dbReference type="PROSITE" id="PS52048">
    <property type="entry name" value="UCH_DOMAIN"/>
    <property type="match status" value="1"/>
</dbReference>
<dbReference type="AlphaFoldDB" id="A0A1X2I2V6"/>
<dbReference type="GO" id="GO:0005737">
    <property type="term" value="C:cytoplasm"/>
    <property type="evidence" value="ECO:0007669"/>
    <property type="project" value="TreeGrafter"/>
</dbReference>
<dbReference type="GO" id="GO:0016579">
    <property type="term" value="P:protein deubiquitination"/>
    <property type="evidence" value="ECO:0007669"/>
    <property type="project" value="TreeGrafter"/>
</dbReference>
<dbReference type="InterPro" id="IPR036959">
    <property type="entry name" value="Peptidase_C12_UCH_sf"/>
</dbReference>
<accession>A0A1X2I2V6</accession>
<gene>
    <name evidence="10" type="ORF">BCR42DRAFT_425257</name>
</gene>
<evidence type="ECO:0000256" key="1">
    <source>
        <dbReference type="ARBA" id="ARBA00000707"/>
    </source>
</evidence>
<keyword evidence="7" id="KW-0788">Thiol protease</keyword>
<evidence type="ECO:0000256" key="7">
    <source>
        <dbReference type="ARBA" id="ARBA00022807"/>
    </source>
</evidence>
<organism evidence="10 11">
    <name type="scientific">Absidia repens</name>
    <dbReference type="NCBI Taxonomy" id="90262"/>
    <lineage>
        <taxon>Eukaryota</taxon>
        <taxon>Fungi</taxon>
        <taxon>Fungi incertae sedis</taxon>
        <taxon>Mucoromycota</taxon>
        <taxon>Mucoromycotina</taxon>
        <taxon>Mucoromycetes</taxon>
        <taxon>Mucorales</taxon>
        <taxon>Cunninghamellaceae</taxon>
        <taxon>Absidia</taxon>
    </lineage>
</organism>
<dbReference type="Gene3D" id="1.20.58.860">
    <property type="match status" value="1"/>
</dbReference>
<dbReference type="InterPro" id="IPR041507">
    <property type="entry name" value="UCH_C"/>
</dbReference>
<dbReference type="InterPro" id="IPR038765">
    <property type="entry name" value="Papain-like_cys_pep_sf"/>
</dbReference>
<evidence type="ECO:0000256" key="5">
    <source>
        <dbReference type="ARBA" id="ARBA00022786"/>
    </source>
</evidence>
<dbReference type="EC" id="3.4.19.12" evidence="3"/>
<dbReference type="GO" id="GO:0006511">
    <property type="term" value="P:ubiquitin-dependent protein catabolic process"/>
    <property type="evidence" value="ECO:0007669"/>
    <property type="project" value="InterPro"/>
</dbReference>
<dbReference type="Gene3D" id="3.40.532.10">
    <property type="entry name" value="Peptidase C12, ubiquitin carboxyl-terminal hydrolase"/>
    <property type="match status" value="1"/>
</dbReference>
<keyword evidence="5" id="KW-0833">Ubl conjugation pathway</keyword>
<evidence type="ECO:0000313" key="11">
    <source>
        <dbReference type="Proteomes" id="UP000193560"/>
    </source>
</evidence>
<dbReference type="Pfam" id="PF18031">
    <property type="entry name" value="UCH_C"/>
    <property type="match status" value="1"/>
</dbReference>
<feature type="domain" description="UCH catalytic" evidence="9">
    <location>
        <begin position="8"/>
        <end position="224"/>
    </location>
</feature>
<comment type="catalytic activity">
    <reaction evidence="1">
        <text>Thiol-dependent hydrolysis of ester, thioester, amide, peptide and isopeptide bonds formed by the C-terminal Gly of ubiquitin (a 76-residue protein attached to proteins as an intracellular targeting signal).</text>
        <dbReference type="EC" id="3.4.19.12"/>
    </reaction>
</comment>
<comment type="caution">
    <text evidence="10">The sequence shown here is derived from an EMBL/GenBank/DDBJ whole genome shotgun (WGS) entry which is preliminary data.</text>
</comment>